<sequence length="324" mass="38134">MNQTPSMRQLQQYGQYGQPQQLQQYGSPRAMIPSFQQTAQNQETQQFQQIQQQQNRQGNRADVHHFERPLQVVPQEDIEQKWKEKCLRLEMHVYELQVEIQKLRLQSNSGQITYIQDDKRINELMQANKEIRNQEQQLRIQNKQLSEDLESWKSRYKLLQESNSKSSGLDEEIRQLKKKINELSEDLSGCHEQIQQRDSEILNLKQLLHDKDNELDQLDAHIRELEMMCENYSQSETQIISLQGEVELWKKKFKQVNEQNSDLAEKLTMAETQLEAIKKRQVTVTKETEVRKSGTHGGGTTTSYEQNVIKGAQLLHPRGSQYLK</sequence>
<reference evidence="3" key="1">
    <citation type="submission" date="2021-01" db="EMBL/GenBank/DDBJ databases">
        <authorList>
            <consortium name="Genoscope - CEA"/>
            <person name="William W."/>
        </authorList>
    </citation>
    <scope>NUCLEOTIDE SEQUENCE</scope>
</reference>
<feature type="region of interest" description="Disordered" evidence="2">
    <location>
        <begin position="1"/>
        <end position="61"/>
    </location>
</feature>
<dbReference type="AlphaFoldDB" id="A0A8S1LP83"/>
<feature type="coiled-coil region" evidence="1">
    <location>
        <begin position="121"/>
        <end position="280"/>
    </location>
</feature>
<dbReference type="Proteomes" id="UP000692954">
    <property type="component" value="Unassembled WGS sequence"/>
</dbReference>
<keyword evidence="1" id="KW-0175">Coiled coil</keyword>
<gene>
    <name evidence="3" type="ORF">PSON_ATCC_30995.1.T0250342</name>
</gene>
<keyword evidence="4" id="KW-1185">Reference proteome</keyword>
<dbReference type="OrthoDB" id="304163at2759"/>
<protein>
    <submittedName>
        <fullName evidence="3">Uncharacterized protein</fullName>
    </submittedName>
</protein>
<comment type="caution">
    <text evidence="3">The sequence shown here is derived from an EMBL/GenBank/DDBJ whole genome shotgun (WGS) entry which is preliminary data.</text>
</comment>
<feature type="compositionally biased region" description="Low complexity" evidence="2">
    <location>
        <begin position="9"/>
        <end position="26"/>
    </location>
</feature>
<name>A0A8S1LP83_9CILI</name>
<evidence type="ECO:0000256" key="2">
    <source>
        <dbReference type="SAM" id="MobiDB-lite"/>
    </source>
</evidence>
<proteinExistence type="predicted"/>
<evidence type="ECO:0000313" key="4">
    <source>
        <dbReference type="Proteomes" id="UP000692954"/>
    </source>
</evidence>
<evidence type="ECO:0000256" key="1">
    <source>
        <dbReference type="SAM" id="Coils"/>
    </source>
</evidence>
<dbReference type="EMBL" id="CAJJDN010000025">
    <property type="protein sequence ID" value="CAD8069557.1"/>
    <property type="molecule type" value="Genomic_DNA"/>
</dbReference>
<evidence type="ECO:0000313" key="3">
    <source>
        <dbReference type="EMBL" id="CAD8069557.1"/>
    </source>
</evidence>
<feature type="compositionally biased region" description="Low complexity" evidence="2">
    <location>
        <begin position="35"/>
        <end position="57"/>
    </location>
</feature>
<accession>A0A8S1LP83</accession>
<organism evidence="3 4">
    <name type="scientific">Paramecium sonneborni</name>
    <dbReference type="NCBI Taxonomy" id="65129"/>
    <lineage>
        <taxon>Eukaryota</taxon>
        <taxon>Sar</taxon>
        <taxon>Alveolata</taxon>
        <taxon>Ciliophora</taxon>
        <taxon>Intramacronucleata</taxon>
        <taxon>Oligohymenophorea</taxon>
        <taxon>Peniculida</taxon>
        <taxon>Parameciidae</taxon>
        <taxon>Paramecium</taxon>
    </lineage>
</organism>